<accession>A0ABV3CAH0</accession>
<dbReference type="PANTHER" id="PTHR42949:SF3">
    <property type="entry name" value="ANAEROBIC GLYCEROL-3-PHOSPHATE DEHYDROGENASE SUBUNIT B"/>
    <property type="match status" value="1"/>
</dbReference>
<keyword evidence="1" id="KW-0560">Oxidoreductase</keyword>
<keyword evidence="4" id="KW-1185">Reference proteome</keyword>
<dbReference type="PRINTS" id="PR00368">
    <property type="entry name" value="FADPNR"/>
</dbReference>
<gene>
    <name evidence="3" type="ORF">AB0A88_16650</name>
</gene>
<dbReference type="PANTHER" id="PTHR42949">
    <property type="entry name" value="ANAEROBIC GLYCEROL-3-PHOSPHATE DEHYDROGENASE SUBUNIT B"/>
    <property type="match status" value="1"/>
</dbReference>
<proteinExistence type="predicted"/>
<reference evidence="3 4" key="1">
    <citation type="submission" date="2024-06" db="EMBL/GenBank/DDBJ databases">
        <title>The Natural Products Discovery Center: Release of the First 8490 Sequenced Strains for Exploring Actinobacteria Biosynthetic Diversity.</title>
        <authorList>
            <person name="Kalkreuter E."/>
            <person name="Kautsar S.A."/>
            <person name="Yang D."/>
            <person name="Bader C.D."/>
            <person name="Teijaro C.N."/>
            <person name="Fluegel L."/>
            <person name="Davis C.M."/>
            <person name="Simpson J.R."/>
            <person name="Lauterbach L."/>
            <person name="Steele A.D."/>
            <person name="Gui C."/>
            <person name="Meng S."/>
            <person name="Li G."/>
            <person name="Viehrig K."/>
            <person name="Ye F."/>
            <person name="Su P."/>
            <person name="Kiefer A.F."/>
            <person name="Nichols A."/>
            <person name="Cepeda A.J."/>
            <person name="Yan W."/>
            <person name="Fan B."/>
            <person name="Jiang Y."/>
            <person name="Adhikari A."/>
            <person name="Zheng C.-J."/>
            <person name="Schuster L."/>
            <person name="Cowan T.M."/>
            <person name="Smanski M.J."/>
            <person name="Chevrette M.G."/>
            <person name="De Carvalho L.P.S."/>
            <person name="Shen B."/>
        </authorList>
    </citation>
    <scope>NUCLEOTIDE SEQUENCE [LARGE SCALE GENOMIC DNA]</scope>
    <source>
        <strain evidence="3 4">NPDC045974</strain>
    </source>
</reference>
<protein>
    <submittedName>
        <fullName evidence="3">FAD-dependent oxidoreductase</fullName>
    </submittedName>
</protein>
<sequence>MNRVVDVLVVGAGPAGLAAAARLAAVGAGRVEVLEREHAAGGVPRYCGHPGFGADRRGRPLDGPAYARRALRAALRSGAVVRTGASATGWAGPLALDVTAPTGLERIRAHAVVLATGARERPRSARLVPGSRPAGVLTTGELLRTAGMFEGDRSALREHLGRRAVVVGGEPVARHAAGALRTAGVEVAAVVTELPSPAQGFGAVPVLTRTSVVELLGRGRLTGVAVRGRDGRTSVLRCDTVVFTGDWIPDHELARARGLALAPGTRGPVTDGAYRTAEPGVFAVGNLLRGVEPAQVAAAEGRKAADEVLDLLAGRAGPPAGVPVLTAGPLRWVTPGLLGPAPGAPLLVRPDRRLVRPLLTVTQDGSPLRRARLRGEPAPWRSVRLGPEWTRGVDPAGGPVVVGAEEHAP</sequence>
<dbReference type="SUPFAM" id="SSF51905">
    <property type="entry name" value="FAD/NAD(P)-binding domain"/>
    <property type="match status" value="1"/>
</dbReference>
<organism evidence="3 4">
    <name type="scientific">Streptomyces narbonensis</name>
    <dbReference type="NCBI Taxonomy" id="67333"/>
    <lineage>
        <taxon>Bacteria</taxon>
        <taxon>Bacillati</taxon>
        <taxon>Actinomycetota</taxon>
        <taxon>Actinomycetes</taxon>
        <taxon>Kitasatosporales</taxon>
        <taxon>Streptomycetaceae</taxon>
        <taxon>Streptomyces</taxon>
    </lineage>
</organism>
<dbReference type="Proteomes" id="UP001551329">
    <property type="component" value="Unassembled WGS sequence"/>
</dbReference>
<evidence type="ECO:0000313" key="4">
    <source>
        <dbReference type="Proteomes" id="UP001551329"/>
    </source>
</evidence>
<dbReference type="InterPro" id="IPR036188">
    <property type="entry name" value="FAD/NAD-bd_sf"/>
</dbReference>
<name>A0ABV3CAH0_9ACTN</name>
<dbReference type="InterPro" id="IPR023753">
    <property type="entry name" value="FAD/NAD-binding_dom"/>
</dbReference>
<dbReference type="InterPro" id="IPR051691">
    <property type="entry name" value="Metab_Enz_Cyan_OpOx_G3PDH"/>
</dbReference>
<evidence type="ECO:0000259" key="2">
    <source>
        <dbReference type="Pfam" id="PF07992"/>
    </source>
</evidence>
<dbReference type="EMBL" id="JBEZAE010000009">
    <property type="protein sequence ID" value="MEU7071757.1"/>
    <property type="molecule type" value="Genomic_DNA"/>
</dbReference>
<dbReference type="Pfam" id="PF07992">
    <property type="entry name" value="Pyr_redox_2"/>
    <property type="match status" value="1"/>
</dbReference>
<comment type="caution">
    <text evidence="3">The sequence shown here is derived from an EMBL/GenBank/DDBJ whole genome shotgun (WGS) entry which is preliminary data.</text>
</comment>
<dbReference type="PRINTS" id="PR00411">
    <property type="entry name" value="PNDRDTASEI"/>
</dbReference>
<evidence type="ECO:0000313" key="3">
    <source>
        <dbReference type="EMBL" id="MEU7071757.1"/>
    </source>
</evidence>
<dbReference type="Gene3D" id="3.50.50.60">
    <property type="entry name" value="FAD/NAD(P)-binding domain"/>
    <property type="match status" value="2"/>
</dbReference>
<feature type="domain" description="FAD/NAD(P)-binding" evidence="2">
    <location>
        <begin position="6"/>
        <end position="301"/>
    </location>
</feature>
<evidence type="ECO:0000256" key="1">
    <source>
        <dbReference type="ARBA" id="ARBA00023002"/>
    </source>
</evidence>
<dbReference type="RefSeq" id="WP_358470936.1">
    <property type="nucleotide sequence ID" value="NZ_JBEZAE010000009.1"/>
</dbReference>